<feature type="region of interest" description="Disordered" evidence="1">
    <location>
        <begin position="1"/>
        <end position="45"/>
    </location>
</feature>
<protein>
    <submittedName>
        <fullName evidence="2">Uncharacterized protein</fullName>
    </submittedName>
</protein>
<keyword evidence="3" id="KW-1185">Reference proteome</keyword>
<sequence length="106" mass="11461">MGILKDIQSVSRAEPSRAEPSRAEPSRAEPSRAEPSRAEPSRAEPSRIALFIGKRGGSSAPCPARSVPGRLIRIKSQHFMRKSCSKSKKLTGSQLFASIGPVQSEF</sequence>
<dbReference type="KEGG" id="saca:FFV09_07130"/>
<name>A0A4Y6UU51_SACBS</name>
<evidence type="ECO:0000313" key="2">
    <source>
        <dbReference type="EMBL" id="QDH20644.1"/>
    </source>
</evidence>
<evidence type="ECO:0000313" key="3">
    <source>
        <dbReference type="Proteomes" id="UP000316968"/>
    </source>
</evidence>
<evidence type="ECO:0000256" key="1">
    <source>
        <dbReference type="SAM" id="MobiDB-lite"/>
    </source>
</evidence>
<proteinExistence type="predicted"/>
<reference evidence="2 3" key="1">
    <citation type="submission" date="2019-06" db="EMBL/GenBank/DDBJ databases">
        <title>Saccharibacillus brassicae sp. nov., an endophytic bacterium isolated from Chinese cabbage seeds (Brassica pekinensis).</title>
        <authorList>
            <person name="Jiang L."/>
            <person name="Lee J."/>
            <person name="Kim S.W."/>
        </authorList>
    </citation>
    <scope>NUCLEOTIDE SEQUENCE [LARGE SCALE GENOMIC DNA]</scope>
    <source>
        <strain evidence="3">KCTC 43072 / ATSA2</strain>
    </source>
</reference>
<feature type="compositionally biased region" description="Basic and acidic residues" evidence="1">
    <location>
        <begin position="14"/>
        <end position="45"/>
    </location>
</feature>
<organism evidence="2 3">
    <name type="scientific">Saccharibacillus brassicae</name>
    <dbReference type="NCBI Taxonomy" id="2583377"/>
    <lineage>
        <taxon>Bacteria</taxon>
        <taxon>Bacillati</taxon>
        <taxon>Bacillota</taxon>
        <taxon>Bacilli</taxon>
        <taxon>Bacillales</taxon>
        <taxon>Paenibacillaceae</taxon>
        <taxon>Saccharibacillus</taxon>
    </lineage>
</organism>
<dbReference type="EMBL" id="CP041217">
    <property type="protein sequence ID" value="QDH20644.1"/>
    <property type="molecule type" value="Genomic_DNA"/>
</dbReference>
<gene>
    <name evidence="2" type="ORF">FFV09_07130</name>
</gene>
<dbReference type="Proteomes" id="UP000316968">
    <property type="component" value="Chromosome"/>
</dbReference>
<accession>A0A4Y6UU51</accession>
<dbReference type="AlphaFoldDB" id="A0A4Y6UU51"/>